<evidence type="ECO:0000256" key="1">
    <source>
        <dbReference type="SAM" id="Phobius"/>
    </source>
</evidence>
<dbReference type="EMBL" id="ARXX01000016">
    <property type="protein sequence ID" value="MBF5056050.1"/>
    <property type="molecule type" value="Genomic_DNA"/>
</dbReference>
<evidence type="ECO:0008006" key="4">
    <source>
        <dbReference type="Google" id="ProtNLM"/>
    </source>
</evidence>
<evidence type="ECO:0000313" key="2">
    <source>
        <dbReference type="EMBL" id="MBF5056050.1"/>
    </source>
</evidence>
<keyword evidence="1" id="KW-0472">Membrane</keyword>
<accession>A0ABS0AS03</accession>
<organism evidence="2 3">
    <name type="scientific">Alloalcanivorax profundimaris</name>
    <dbReference type="NCBI Taxonomy" id="2735259"/>
    <lineage>
        <taxon>Bacteria</taxon>
        <taxon>Pseudomonadati</taxon>
        <taxon>Pseudomonadota</taxon>
        <taxon>Gammaproteobacteria</taxon>
        <taxon>Oceanospirillales</taxon>
        <taxon>Alcanivoracaceae</taxon>
        <taxon>Alloalcanivorax</taxon>
    </lineage>
</organism>
<feature type="transmembrane region" description="Helical" evidence="1">
    <location>
        <begin position="91"/>
        <end position="114"/>
    </location>
</feature>
<feature type="transmembrane region" description="Helical" evidence="1">
    <location>
        <begin position="41"/>
        <end position="59"/>
    </location>
</feature>
<feature type="transmembrane region" description="Helical" evidence="1">
    <location>
        <begin position="66"/>
        <end position="85"/>
    </location>
</feature>
<protein>
    <recommendedName>
        <fullName evidence="4">VanZ family protein</fullName>
    </recommendedName>
</protein>
<name>A0ABS0AS03_9GAMM</name>
<gene>
    <name evidence="2" type="ORF">Y5W_01344</name>
</gene>
<keyword evidence="1" id="KW-1133">Transmembrane helix</keyword>
<evidence type="ECO:0000313" key="3">
    <source>
        <dbReference type="Proteomes" id="UP000662703"/>
    </source>
</evidence>
<dbReference type="RefSeq" id="WP_194864625.1">
    <property type="nucleotide sequence ID" value="NZ_ARXX01000016.1"/>
</dbReference>
<keyword evidence="1" id="KW-0812">Transmembrane</keyword>
<dbReference type="Proteomes" id="UP000662703">
    <property type="component" value="Unassembled WGS sequence"/>
</dbReference>
<keyword evidence="3" id="KW-1185">Reference proteome</keyword>
<proteinExistence type="predicted"/>
<comment type="caution">
    <text evidence="2">The sequence shown here is derived from an EMBL/GenBank/DDBJ whole genome shotgun (WGS) entry which is preliminary data.</text>
</comment>
<reference evidence="2 3" key="1">
    <citation type="submission" date="2012-09" db="EMBL/GenBank/DDBJ databases">
        <title>Genome Sequence of alkane-degrading Bacterium Alcanivorax sp. 521-1.</title>
        <authorList>
            <person name="Lai Q."/>
            <person name="Shao Z."/>
        </authorList>
    </citation>
    <scope>NUCLEOTIDE SEQUENCE [LARGE SCALE GENOMIC DNA]</scope>
    <source>
        <strain evidence="2 3">521-1</strain>
    </source>
</reference>
<sequence>MLRPGSPAWRGLALLCWAIGLAGMFAPQDAVAPVAVLGPDVLLHAAALAAMTGTARLALPGSSPGAFWAALVLIAINLEVLQHLIQPSRFFSYYDMAANLAGVGLAAVSLAPLARRLGSTDK</sequence>